<gene>
    <name evidence="1" type="ORF">DPMN_020995</name>
</gene>
<accession>A0A9D4NN37</accession>
<name>A0A9D4NN37_DREPO</name>
<dbReference type="AlphaFoldDB" id="A0A9D4NN37"/>
<evidence type="ECO:0000313" key="1">
    <source>
        <dbReference type="EMBL" id="KAH3896814.1"/>
    </source>
</evidence>
<dbReference type="EMBL" id="JAIWYP010000001">
    <property type="protein sequence ID" value="KAH3896814.1"/>
    <property type="molecule type" value="Genomic_DNA"/>
</dbReference>
<keyword evidence="2" id="KW-1185">Reference proteome</keyword>
<dbReference type="Proteomes" id="UP000828390">
    <property type="component" value="Unassembled WGS sequence"/>
</dbReference>
<reference evidence="1" key="1">
    <citation type="journal article" date="2019" name="bioRxiv">
        <title>The Genome of the Zebra Mussel, Dreissena polymorpha: A Resource for Invasive Species Research.</title>
        <authorList>
            <person name="McCartney M.A."/>
            <person name="Auch B."/>
            <person name="Kono T."/>
            <person name="Mallez S."/>
            <person name="Zhang Y."/>
            <person name="Obille A."/>
            <person name="Becker A."/>
            <person name="Abrahante J.E."/>
            <person name="Garbe J."/>
            <person name="Badalamenti J.P."/>
            <person name="Herman A."/>
            <person name="Mangelson H."/>
            <person name="Liachko I."/>
            <person name="Sullivan S."/>
            <person name="Sone E.D."/>
            <person name="Koren S."/>
            <person name="Silverstein K.A.T."/>
            <person name="Beckman K.B."/>
            <person name="Gohl D.M."/>
        </authorList>
    </citation>
    <scope>NUCLEOTIDE SEQUENCE</scope>
    <source>
        <strain evidence="1">Duluth1</strain>
        <tissue evidence="1">Whole animal</tissue>
    </source>
</reference>
<protein>
    <submittedName>
        <fullName evidence="1">Uncharacterized protein</fullName>
    </submittedName>
</protein>
<evidence type="ECO:0000313" key="2">
    <source>
        <dbReference type="Proteomes" id="UP000828390"/>
    </source>
</evidence>
<comment type="caution">
    <text evidence="1">The sequence shown here is derived from an EMBL/GenBank/DDBJ whole genome shotgun (WGS) entry which is preliminary data.</text>
</comment>
<organism evidence="1 2">
    <name type="scientific">Dreissena polymorpha</name>
    <name type="common">Zebra mussel</name>
    <name type="synonym">Mytilus polymorpha</name>
    <dbReference type="NCBI Taxonomy" id="45954"/>
    <lineage>
        <taxon>Eukaryota</taxon>
        <taxon>Metazoa</taxon>
        <taxon>Spiralia</taxon>
        <taxon>Lophotrochozoa</taxon>
        <taxon>Mollusca</taxon>
        <taxon>Bivalvia</taxon>
        <taxon>Autobranchia</taxon>
        <taxon>Heteroconchia</taxon>
        <taxon>Euheterodonta</taxon>
        <taxon>Imparidentia</taxon>
        <taxon>Neoheterodontei</taxon>
        <taxon>Myida</taxon>
        <taxon>Dreissenoidea</taxon>
        <taxon>Dreissenidae</taxon>
        <taxon>Dreissena</taxon>
    </lineage>
</organism>
<reference evidence="1" key="2">
    <citation type="submission" date="2020-11" db="EMBL/GenBank/DDBJ databases">
        <authorList>
            <person name="McCartney M.A."/>
            <person name="Auch B."/>
            <person name="Kono T."/>
            <person name="Mallez S."/>
            <person name="Becker A."/>
            <person name="Gohl D.M."/>
            <person name="Silverstein K.A.T."/>
            <person name="Koren S."/>
            <person name="Bechman K.B."/>
            <person name="Herman A."/>
            <person name="Abrahante J.E."/>
            <person name="Garbe J."/>
        </authorList>
    </citation>
    <scope>NUCLEOTIDE SEQUENCE</scope>
    <source>
        <strain evidence="1">Duluth1</strain>
        <tissue evidence="1">Whole animal</tissue>
    </source>
</reference>
<sequence length="79" mass="8917">MAILQRPYHVPYSTIASLTECRKKRRTSATTLNMFKVVVVGSRPEHFFASLLRFSGVYGARTATWVAIRTLVRCDGGIR</sequence>
<proteinExistence type="predicted"/>